<organism evidence="8 9">
    <name type="scientific">Musa troglodytarum</name>
    <name type="common">fe'i banana</name>
    <dbReference type="NCBI Taxonomy" id="320322"/>
    <lineage>
        <taxon>Eukaryota</taxon>
        <taxon>Viridiplantae</taxon>
        <taxon>Streptophyta</taxon>
        <taxon>Embryophyta</taxon>
        <taxon>Tracheophyta</taxon>
        <taxon>Spermatophyta</taxon>
        <taxon>Magnoliopsida</taxon>
        <taxon>Liliopsida</taxon>
        <taxon>Zingiberales</taxon>
        <taxon>Musaceae</taxon>
        <taxon>Musa</taxon>
    </lineage>
</organism>
<dbReference type="PROSITE" id="PS00674">
    <property type="entry name" value="AAA"/>
    <property type="match status" value="1"/>
</dbReference>
<dbReference type="SMART" id="SM00382">
    <property type="entry name" value="AAA"/>
    <property type="match status" value="1"/>
</dbReference>
<dbReference type="GO" id="GO:0006950">
    <property type="term" value="P:response to stress"/>
    <property type="evidence" value="ECO:0007669"/>
    <property type="project" value="UniProtKB-ARBA"/>
</dbReference>
<keyword evidence="5" id="KW-0547">Nucleotide-binding</keyword>
<dbReference type="Pfam" id="PF25568">
    <property type="entry name" value="AAA_lid_At3g28540"/>
    <property type="match status" value="1"/>
</dbReference>
<dbReference type="SUPFAM" id="SSF52540">
    <property type="entry name" value="P-loop containing nucleoside triphosphate hydrolases"/>
    <property type="match status" value="1"/>
</dbReference>
<evidence type="ECO:0000256" key="6">
    <source>
        <dbReference type="SAM" id="SignalP"/>
    </source>
</evidence>
<dbReference type="Pfam" id="PF14363">
    <property type="entry name" value="AAA_assoc"/>
    <property type="match status" value="1"/>
</dbReference>
<dbReference type="AlphaFoldDB" id="A0A9E7HB87"/>
<dbReference type="Pfam" id="PF00004">
    <property type="entry name" value="AAA"/>
    <property type="match status" value="1"/>
</dbReference>
<dbReference type="Gene3D" id="6.10.280.40">
    <property type="match status" value="1"/>
</dbReference>
<dbReference type="OrthoDB" id="10251412at2759"/>
<keyword evidence="3" id="KW-0460">Magnesium</keyword>
<feature type="domain" description="AAA+ ATPase" evidence="7">
    <location>
        <begin position="228"/>
        <end position="384"/>
    </location>
</feature>
<dbReference type="GO" id="GO:0016887">
    <property type="term" value="F:ATP hydrolysis activity"/>
    <property type="evidence" value="ECO:0007669"/>
    <property type="project" value="InterPro"/>
</dbReference>
<dbReference type="InterPro" id="IPR050747">
    <property type="entry name" value="Mitochondrial_chaperone_BCS1"/>
</dbReference>
<keyword evidence="5" id="KW-0067">ATP-binding</keyword>
<accession>A0A9E7HB87</accession>
<keyword evidence="6" id="KW-0732">Signal</keyword>
<dbReference type="Proteomes" id="UP001055439">
    <property type="component" value="Chromosome 8"/>
</dbReference>
<feature type="chain" id="PRO_5039250850" evidence="6">
    <location>
        <begin position="24"/>
        <end position="467"/>
    </location>
</feature>
<dbReference type="PANTHER" id="PTHR23070">
    <property type="entry name" value="BCS1 AAA-TYPE ATPASE"/>
    <property type="match status" value="1"/>
</dbReference>
<reference evidence="8" key="1">
    <citation type="submission" date="2022-05" db="EMBL/GenBank/DDBJ databases">
        <title>The Musa troglodytarum L. genome provides insights into the mechanism of non-climacteric behaviour and enrichment of carotenoids.</title>
        <authorList>
            <person name="Wang J."/>
        </authorList>
    </citation>
    <scope>NUCLEOTIDE SEQUENCE</scope>
    <source>
        <tissue evidence="8">Leaf</tissue>
    </source>
</reference>
<dbReference type="InterPro" id="IPR003959">
    <property type="entry name" value="ATPase_AAA_core"/>
</dbReference>
<dbReference type="InterPro" id="IPR025753">
    <property type="entry name" value="AAA_N_dom"/>
</dbReference>
<comment type="similarity">
    <text evidence="2">Belongs to the AAA ATPase family. BCS1 subfamily.</text>
</comment>
<dbReference type="EMBL" id="CP097510">
    <property type="protein sequence ID" value="URE30010.1"/>
    <property type="molecule type" value="Genomic_DNA"/>
</dbReference>
<dbReference type="InterPro" id="IPR003593">
    <property type="entry name" value="AAA+_ATPase"/>
</dbReference>
<dbReference type="InterPro" id="IPR003960">
    <property type="entry name" value="ATPase_AAA_CS"/>
</dbReference>
<protein>
    <submittedName>
        <fullName evidence="8">ATPase family associated with various cellular activities (AAA)</fullName>
    </submittedName>
</protein>
<comment type="catalytic activity">
    <reaction evidence="4">
        <text>ATP + H2O = ADP + phosphate + H(+)</text>
        <dbReference type="Rhea" id="RHEA:13065"/>
        <dbReference type="ChEBI" id="CHEBI:15377"/>
        <dbReference type="ChEBI" id="CHEBI:15378"/>
        <dbReference type="ChEBI" id="CHEBI:30616"/>
        <dbReference type="ChEBI" id="CHEBI:43474"/>
        <dbReference type="ChEBI" id="CHEBI:456216"/>
    </reaction>
</comment>
<keyword evidence="9" id="KW-1185">Reference proteome</keyword>
<dbReference type="InterPro" id="IPR058017">
    <property type="entry name" value="At3g28540-like_C"/>
</dbReference>
<sequence>MAWDWSSVRSLLGTLLFLRTAIRDFFPEELRRCLRSLFRRLLTRLDPETTIIIHEYDGSTVDELHNAAEVYLGHHCVADAATVRLFMDRGSSRPIALLLPDCHTTNDTFRGIPLRWSSDIGRSSTKASKKQRHLKLSFPRQHRHVVSSFYMPHILKEAESICLMTRERRLYTNTHANDDYRFWCPAPFAHPSNLDTLAIDPTLRDDIRADLLRFVGRQDYYARVGRRWKRSYLLYGPPGTGKTSLVAAIANFLEFDVFHIDLTAVDSNLELHRLLDSTTPGSVIVVEDIDCSLDLGDRMEETEYDGAEGTTILSCVLDFMDGLWTSSEEEAISLSGVLNFVDGLWSSSVGERLMIFTTNHPERLDPALLRPGRMDRQIHLSYCQPAAFRVLARNYLEVGEEHELMAEVDALLKEVNMTPAEIAEIFMGCDGDGTGADAAMQKVVDELRRRRLKEAVSPDDDGQLSGE</sequence>
<name>A0A9E7HB87_9LILI</name>
<evidence type="ECO:0000256" key="2">
    <source>
        <dbReference type="ARBA" id="ARBA00007448"/>
    </source>
</evidence>
<evidence type="ECO:0000256" key="1">
    <source>
        <dbReference type="ARBA" id="ARBA00001946"/>
    </source>
</evidence>
<evidence type="ECO:0000256" key="4">
    <source>
        <dbReference type="ARBA" id="ARBA00049360"/>
    </source>
</evidence>
<evidence type="ECO:0000313" key="8">
    <source>
        <dbReference type="EMBL" id="URE30010.1"/>
    </source>
</evidence>
<comment type="cofactor">
    <cofactor evidence="1">
        <name>Mg(2+)</name>
        <dbReference type="ChEBI" id="CHEBI:18420"/>
    </cofactor>
</comment>
<evidence type="ECO:0000256" key="5">
    <source>
        <dbReference type="RuleBase" id="RU003651"/>
    </source>
</evidence>
<feature type="signal peptide" evidence="6">
    <location>
        <begin position="1"/>
        <end position="23"/>
    </location>
</feature>
<evidence type="ECO:0000313" key="9">
    <source>
        <dbReference type="Proteomes" id="UP001055439"/>
    </source>
</evidence>
<proteinExistence type="inferred from homology"/>
<dbReference type="InterPro" id="IPR027417">
    <property type="entry name" value="P-loop_NTPase"/>
</dbReference>
<evidence type="ECO:0000256" key="3">
    <source>
        <dbReference type="ARBA" id="ARBA00022842"/>
    </source>
</evidence>
<evidence type="ECO:0000259" key="7">
    <source>
        <dbReference type="SMART" id="SM00382"/>
    </source>
</evidence>
<dbReference type="GO" id="GO:0005524">
    <property type="term" value="F:ATP binding"/>
    <property type="evidence" value="ECO:0007669"/>
    <property type="project" value="UniProtKB-KW"/>
</dbReference>
<gene>
    <name evidence="8" type="ORF">MUK42_31471</name>
</gene>
<dbReference type="Gene3D" id="3.40.50.300">
    <property type="entry name" value="P-loop containing nucleotide triphosphate hydrolases"/>
    <property type="match status" value="1"/>
</dbReference>